<name>A0A7R9ZFM4_9STRA</name>
<organism evidence="1">
    <name type="scientific">Pseudictyota dubia</name>
    <dbReference type="NCBI Taxonomy" id="2749911"/>
    <lineage>
        <taxon>Eukaryota</taxon>
        <taxon>Sar</taxon>
        <taxon>Stramenopiles</taxon>
        <taxon>Ochrophyta</taxon>
        <taxon>Bacillariophyta</taxon>
        <taxon>Mediophyceae</taxon>
        <taxon>Biddulphiophycidae</taxon>
        <taxon>Eupodiscales</taxon>
        <taxon>Odontellaceae</taxon>
        <taxon>Pseudictyota</taxon>
    </lineage>
</organism>
<gene>
    <name evidence="1" type="ORF">TDUB1175_LOCUS22769</name>
</gene>
<proteinExistence type="predicted"/>
<evidence type="ECO:0000313" key="1">
    <source>
        <dbReference type="EMBL" id="CAD8324350.1"/>
    </source>
</evidence>
<sequence>MRERTNTDCLFDNYQYRNMGTMEGPSLPSGLGTFYGETADESSASDTMANHFDDHRSSFRLHCRSGGMVAAAEALEEEASAVYSLKSTAPTTVQTRKRTAKGWTCLSTSTRSSALMPHARRGR</sequence>
<dbReference type="AlphaFoldDB" id="A0A7R9ZFM4"/>
<dbReference type="EMBL" id="HBED01045294">
    <property type="protein sequence ID" value="CAD8324350.1"/>
    <property type="molecule type" value="Transcribed_RNA"/>
</dbReference>
<protein>
    <submittedName>
        <fullName evidence="1">Uncharacterized protein</fullName>
    </submittedName>
</protein>
<reference evidence="1" key="1">
    <citation type="submission" date="2021-01" db="EMBL/GenBank/DDBJ databases">
        <authorList>
            <person name="Corre E."/>
            <person name="Pelletier E."/>
            <person name="Niang G."/>
            <person name="Scheremetjew M."/>
            <person name="Finn R."/>
            <person name="Kale V."/>
            <person name="Holt S."/>
            <person name="Cochrane G."/>
            <person name="Meng A."/>
            <person name="Brown T."/>
            <person name="Cohen L."/>
        </authorList>
    </citation>
    <scope>NUCLEOTIDE SEQUENCE</scope>
    <source>
        <strain evidence="1">CCMP147</strain>
    </source>
</reference>
<accession>A0A7R9ZFM4</accession>